<dbReference type="EMBL" id="SUMC01000063">
    <property type="protein sequence ID" value="TKA02172.1"/>
    <property type="molecule type" value="Genomic_DNA"/>
</dbReference>
<keyword evidence="1" id="KW-0732">Signal</keyword>
<accession>A0A4U0S0A1</accession>
<name>A0A4U0S0A1_9ACTN</name>
<keyword evidence="3" id="KW-1185">Reference proteome</keyword>
<gene>
    <name evidence="2" type="ORF">FCI23_38655</name>
</gene>
<organism evidence="2 3">
    <name type="scientific">Actinacidiphila oryziradicis</name>
    <dbReference type="NCBI Taxonomy" id="2571141"/>
    <lineage>
        <taxon>Bacteria</taxon>
        <taxon>Bacillati</taxon>
        <taxon>Actinomycetota</taxon>
        <taxon>Actinomycetes</taxon>
        <taxon>Kitasatosporales</taxon>
        <taxon>Streptomycetaceae</taxon>
        <taxon>Actinacidiphila</taxon>
    </lineage>
</organism>
<evidence type="ECO:0000313" key="2">
    <source>
        <dbReference type="EMBL" id="TKA02172.1"/>
    </source>
</evidence>
<evidence type="ECO:0000313" key="3">
    <source>
        <dbReference type="Proteomes" id="UP000305778"/>
    </source>
</evidence>
<feature type="signal peptide" evidence="1">
    <location>
        <begin position="1"/>
        <end position="28"/>
    </location>
</feature>
<reference evidence="2 3" key="1">
    <citation type="submission" date="2019-04" db="EMBL/GenBank/DDBJ databases">
        <title>Streptomyces oryziradicis sp. nov., a novel actinomycete isolated from rhizosphere soil of rice (Oryza sativa L.).</title>
        <authorList>
            <person name="Li C."/>
        </authorList>
    </citation>
    <scope>NUCLEOTIDE SEQUENCE [LARGE SCALE GENOMIC DNA]</scope>
    <source>
        <strain evidence="2 3">NEAU-C40</strain>
    </source>
</reference>
<dbReference type="PROSITE" id="PS51257">
    <property type="entry name" value="PROKAR_LIPOPROTEIN"/>
    <property type="match status" value="1"/>
</dbReference>
<proteinExistence type="predicted"/>
<dbReference type="AlphaFoldDB" id="A0A4U0S0A1"/>
<sequence length="158" mass="16054">MKSPMKSSMSVTAAAGLAALALFTSACSGSGSHAAAAKSTADTASDKAYKLRECLRKHGMDVAEPSAGSGNGIAISGGGDQAKMAKAMEACKQYSLNPSGELTQAEKDKRLKFAQCMRKNGYNMPDPSFGPNGGAMQAPTGSELGAFNKASKACAAYS</sequence>
<protein>
    <submittedName>
        <fullName evidence="2">Uncharacterized protein</fullName>
    </submittedName>
</protein>
<feature type="chain" id="PRO_5038620761" evidence="1">
    <location>
        <begin position="29"/>
        <end position="158"/>
    </location>
</feature>
<evidence type="ECO:0000256" key="1">
    <source>
        <dbReference type="SAM" id="SignalP"/>
    </source>
</evidence>
<comment type="caution">
    <text evidence="2">The sequence shown here is derived from an EMBL/GenBank/DDBJ whole genome shotgun (WGS) entry which is preliminary data.</text>
</comment>
<dbReference type="Proteomes" id="UP000305778">
    <property type="component" value="Unassembled WGS sequence"/>
</dbReference>
<dbReference type="OrthoDB" id="7949713at2"/>